<accession>A0A917D9R3</accession>
<keyword evidence="1" id="KW-0805">Transcription regulation</keyword>
<dbReference type="PANTHER" id="PTHR46796">
    <property type="entry name" value="HTH-TYPE TRANSCRIPTIONAL ACTIVATOR RHAS-RELATED"/>
    <property type="match status" value="1"/>
</dbReference>
<protein>
    <recommendedName>
        <fullName evidence="4">HTH araC/xylS-type domain-containing protein</fullName>
    </recommendedName>
</protein>
<name>A0A917D9R3_9FLAO</name>
<keyword evidence="3" id="KW-0804">Transcription</keyword>
<feature type="domain" description="HTH araC/xylS-type" evidence="4">
    <location>
        <begin position="172"/>
        <end position="282"/>
    </location>
</feature>
<dbReference type="GO" id="GO:0043565">
    <property type="term" value="F:sequence-specific DNA binding"/>
    <property type="evidence" value="ECO:0007669"/>
    <property type="project" value="InterPro"/>
</dbReference>
<evidence type="ECO:0000256" key="3">
    <source>
        <dbReference type="ARBA" id="ARBA00023163"/>
    </source>
</evidence>
<reference evidence="5" key="2">
    <citation type="submission" date="2020-09" db="EMBL/GenBank/DDBJ databases">
        <authorList>
            <person name="Sun Q."/>
            <person name="Zhou Y."/>
        </authorList>
    </citation>
    <scope>NUCLEOTIDE SEQUENCE</scope>
    <source>
        <strain evidence="5">CGMCC 1.12506</strain>
    </source>
</reference>
<dbReference type="SMART" id="SM00342">
    <property type="entry name" value="HTH_ARAC"/>
    <property type="match status" value="1"/>
</dbReference>
<proteinExistence type="predicted"/>
<comment type="caution">
    <text evidence="5">The sequence shown here is derived from an EMBL/GenBank/DDBJ whole genome shotgun (WGS) entry which is preliminary data.</text>
</comment>
<gene>
    <name evidence="5" type="ORF">GCM10011343_04620</name>
</gene>
<evidence type="ECO:0000256" key="1">
    <source>
        <dbReference type="ARBA" id="ARBA00023015"/>
    </source>
</evidence>
<dbReference type="InterPro" id="IPR018060">
    <property type="entry name" value="HTH_AraC"/>
</dbReference>
<reference evidence="5" key="1">
    <citation type="journal article" date="2014" name="Int. J. Syst. Evol. Microbiol.">
        <title>Complete genome sequence of Corynebacterium casei LMG S-19264T (=DSM 44701T), isolated from a smear-ripened cheese.</title>
        <authorList>
            <consortium name="US DOE Joint Genome Institute (JGI-PGF)"/>
            <person name="Walter F."/>
            <person name="Albersmeier A."/>
            <person name="Kalinowski J."/>
            <person name="Ruckert C."/>
        </authorList>
    </citation>
    <scope>NUCLEOTIDE SEQUENCE</scope>
    <source>
        <strain evidence="5">CGMCC 1.12506</strain>
    </source>
</reference>
<dbReference type="EMBL" id="BMFG01000001">
    <property type="protein sequence ID" value="GGD16866.1"/>
    <property type="molecule type" value="Genomic_DNA"/>
</dbReference>
<dbReference type="AlphaFoldDB" id="A0A917D9R3"/>
<evidence type="ECO:0000259" key="4">
    <source>
        <dbReference type="PROSITE" id="PS01124"/>
    </source>
</evidence>
<dbReference type="GO" id="GO:0003700">
    <property type="term" value="F:DNA-binding transcription factor activity"/>
    <property type="evidence" value="ECO:0007669"/>
    <property type="project" value="InterPro"/>
</dbReference>
<dbReference type="PANTHER" id="PTHR46796:SF13">
    <property type="entry name" value="HTH-TYPE TRANSCRIPTIONAL ACTIVATOR RHAS"/>
    <property type="match status" value="1"/>
</dbReference>
<dbReference type="Proteomes" id="UP000625735">
    <property type="component" value="Unassembled WGS sequence"/>
</dbReference>
<keyword evidence="6" id="KW-1185">Reference proteome</keyword>
<dbReference type="Gene3D" id="1.10.10.60">
    <property type="entry name" value="Homeodomain-like"/>
    <property type="match status" value="1"/>
</dbReference>
<dbReference type="Pfam" id="PF12833">
    <property type="entry name" value="HTH_18"/>
    <property type="match status" value="1"/>
</dbReference>
<dbReference type="InterPro" id="IPR050204">
    <property type="entry name" value="AraC_XylS_family_regulators"/>
</dbReference>
<dbReference type="PROSITE" id="PS01124">
    <property type="entry name" value="HTH_ARAC_FAMILY_2"/>
    <property type="match status" value="1"/>
</dbReference>
<organism evidence="5 6">
    <name type="scientific">Flavobacterium orientale</name>
    <dbReference type="NCBI Taxonomy" id="1756020"/>
    <lineage>
        <taxon>Bacteria</taxon>
        <taxon>Pseudomonadati</taxon>
        <taxon>Bacteroidota</taxon>
        <taxon>Flavobacteriia</taxon>
        <taxon>Flavobacteriales</taxon>
        <taxon>Flavobacteriaceae</taxon>
        <taxon>Flavobacterium</taxon>
    </lineage>
</organism>
<evidence type="ECO:0000313" key="5">
    <source>
        <dbReference type="EMBL" id="GGD16866.1"/>
    </source>
</evidence>
<sequence>MYLFPTLIFRTLKKKFQLNDVFITAKPTSDNISRYISYYYFHKSEDKDYQKNFIFYPNYKHALTVYKDSDVILSDNKSVIEPSKKSNIQPLYSINKEKSIKVNINGVFDKIGVVFNPLGLNHFIQKSLQETLTSDIGVFTNFGDEFNSILNQVYSENQIEQKVSLLDDFFEQKLCSFEEPIIKKAIGEIIISNGGIKVAELSEKLDVNRKTLLRLFNKHTYMSVEEYRKMVMFRKAFNYFHQNKEKSNLTDVALFSMYYDQAHFIKHFKSITKETPNTLLSKISHLGMEDTYWYFED</sequence>
<evidence type="ECO:0000313" key="6">
    <source>
        <dbReference type="Proteomes" id="UP000625735"/>
    </source>
</evidence>
<keyword evidence="2" id="KW-0238">DNA-binding</keyword>
<evidence type="ECO:0000256" key="2">
    <source>
        <dbReference type="ARBA" id="ARBA00023125"/>
    </source>
</evidence>